<gene>
    <name evidence="2" type="ORF">Q0A17_04150</name>
</gene>
<protein>
    <recommendedName>
        <fullName evidence="1">Cyanophage baseplate Pam3 plug gp18 domain-containing protein</fullName>
    </recommendedName>
</protein>
<evidence type="ECO:0000313" key="3">
    <source>
        <dbReference type="Proteomes" id="UP001174867"/>
    </source>
</evidence>
<proteinExistence type="predicted"/>
<dbReference type="Proteomes" id="UP001174867">
    <property type="component" value="Unassembled WGS sequence"/>
</dbReference>
<dbReference type="InterPro" id="IPR054252">
    <property type="entry name" value="Pam3_gp18"/>
</dbReference>
<dbReference type="RefSeq" id="WP_301697123.1">
    <property type="nucleotide sequence ID" value="NZ_JAUJYW010000002.1"/>
</dbReference>
<comment type="caution">
    <text evidence="2">The sequence shown here is derived from an EMBL/GenBank/DDBJ whole genome shotgun (WGS) entry which is preliminary data.</text>
</comment>
<accession>A0ABT8PQT5</accession>
<reference evidence="2 3" key="1">
    <citation type="submission" date="2023-07" db="EMBL/GenBank/DDBJ databases">
        <title>Citrobacter selenititolerans sp. nov., isolated from seleniferous soil.</title>
        <authorList>
            <person name="Zhang S."/>
            <person name="Li K."/>
            <person name="Peng J."/>
            <person name="Wang H."/>
            <person name="Sun J."/>
            <person name="Guo Y."/>
        </authorList>
    </citation>
    <scope>NUCLEOTIDE SEQUENCE [LARGE SCALE GENOMIC DNA]</scope>
    <source>
        <strain evidence="2 3">S2-9</strain>
    </source>
</reference>
<sequence>MKIIPIEPVPNQKLNIVLSQQNCSLKIYQKSGLVYVDLAVAGTPVVYAGFARNRVDLVRGRYLHFIGNLKFVDTQGSSDPVYSGFNTRWLLTCEEG</sequence>
<dbReference type="Pfam" id="PF22479">
    <property type="entry name" value="Pam3_gp18"/>
    <property type="match status" value="1"/>
</dbReference>
<dbReference type="EMBL" id="JAUJYW010000002">
    <property type="protein sequence ID" value="MDN8598614.1"/>
    <property type="molecule type" value="Genomic_DNA"/>
</dbReference>
<evidence type="ECO:0000313" key="2">
    <source>
        <dbReference type="EMBL" id="MDN8598614.1"/>
    </source>
</evidence>
<organism evidence="2 3">
    <name type="scientific">Citrobacter enshiensis</name>
    <dbReference type="NCBI Taxonomy" id="2971264"/>
    <lineage>
        <taxon>Bacteria</taxon>
        <taxon>Pseudomonadati</taxon>
        <taxon>Pseudomonadota</taxon>
        <taxon>Gammaproteobacteria</taxon>
        <taxon>Enterobacterales</taxon>
        <taxon>Enterobacteriaceae</taxon>
        <taxon>Citrobacter</taxon>
    </lineage>
</organism>
<name>A0ABT8PQT5_9ENTR</name>
<evidence type="ECO:0000259" key="1">
    <source>
        <dbReference type="Pfam" id="PF22479"/>
    </source>
</evidence>
<feature type="domain" description="Cyanophage baseplate Pam3 plug gp18" evidence="1">
    <location>
        <begin position="1"/>
        <end position="92"/>
    </location>
</feature>
<keyword evidence="3" id="KW-1185">Reference proteome</keyword>